<proteinExistence type="predicted"/>
<dbReference type="AlphaFoldDB" id="A0A0F9CMH4"/>
<reference evidence="1" key="1">
    <citation type="journal article" date="2015" name="Nature">
        <title>Complex archaea that bridge the gap between prokaryotes and eukaryotes.</title>
        <authorList>
            <person name="Spang A."/>
            <person name="Saw J.H."/>
            <person name="Jorgensen S.L."/>
            <person name="Zaremba-Niedzwiedzka K."/>
            <person name="Martijn J."/>
            <person name="Lind A.E."/>
            <person name="van Eijk R."/>
            <person name="Schleper C."/>
            <person name="Guy L."/>
            <person name="Ettema T.J."/>
        </authorList>
    </citation>
    <scope>NUCLEOTIDE SEQUENCE</scope>
</reference>
<dbReference type="EMBL" id="LAZR01043529">
    <property type="protein sequence ID" value="KKL06851.1"/>
    <property type="molecule type" value="Genomic_DNA"/>
</dbReference>
<comment type="caution">
    <text evidence="1">The sequence shown here is derived from an EMBL/GenBank/DDBJ whole genome shotgun (WGS) entry which is preliminary data.</text>
</comment>
<sequence length="70" mass="8155">MIKTHWKQISKIEAIIGTGDPTYLHEFIDLLAKHKLLTEYMLEALCDATHSREDRTKVFDLLHEFAGNKE</sequence>
<protein>
    <submittedName>
        <fullName evidence="1">Uncharacterized protein</fullName>
    </submittedName>
</protein>
<evidence type="ECO:0000313" key="1">
    <source>
        <dbReference type="EMBL" id="KKL06851.1"/>
    </source>
</evidence>
<accession>A0A0F9CMH4</accession>
<gene>
    <name evidence="1" type="ORF">LCGC14_2591920</name>
</gene>
<organism evidence="1">
    <name type="scientific">marine sediment metagenome</name>
    <dbReference type="NCBI Taxonomy" id="412755"/>
    <lineage>
        <taxon>unclassified sequences</taxon>
        <taxon>metagenomes</taxon>
        <taxon>ecological metagenomes</taxon>
    </lineage>
</organism>
<name>A0A0F9CMH4_9ZZZZ</name>